<evidence type="ECO:0000313" key="9">
    <source>
        <dbReference type="EMBL" id="TQD40518.1"/>
    </source>
</evidence>
<dbReference type="InterPro" id="IPR004099">
    <property type="entry name" value="Pyr_nucl-diS_OxRdtase_dimer"/>
</dbReference>
<keyword evidence="2" id="KW-0285">Flavoprotein</keyword>
<comment type="similarity">
    <text evidence="1">Belongs to the class-I pyridine nucleotide-disulfide oxidoreductase family.</text>
</comment>
<feature type="binding site" evidence="5">
    <location>
        <position position="263"/>
    </location>
    <ligand>
        <name>NAD(+)</name>
        <dbReference type="ChEBI" id="CHEBI:57540"/>
    </ligand>
</feature>
<comment type="caution">
    <text evidence="9">The sequence shown here is derived from an EMBL/GenBank/DDBJ whole genome shotgun (WGS) entry which is preliminary data.</text>
</comment>
<evidence type="ECO:0000259" key="7">
    <source>
        <dbReference type="Pfam" id="PF02852"/>
    </source>
</evidence>
<dbReference type="PANTHER" id="PTHR43014:SF5">
    <property type="entry name" value="GLUTATHIONE REDUCTASE (NADPH)"/>
    <property type="match status" value="1"/>
</dbReference>
<dbReference type="RefSeq" id="WP_141420250.1">
    <property type="nucleotide sequence ID" value="NZ_VIAR01000001.1"/>
</dbReference>
<feature type="disulfide bond" description="Redox-active" evidence="6">
    <location>
        <begin position="43"/>
        <end position="48"/>
    </location>
</feature>
<evidence type="ECO:0000256" key="4">
    <source>
        <dbReference type="ARBA" id="ARBA00023002"/>
    </source>
</evidence>
<dbReference type="PIRSF" id="PIRSF000350">
    <property type="entry name" value="Mercury_reductase_MerA"/>
    <property type="match status" value="1"/>
</dbReference>
<evidence type="ECO:0000256" key="6">
    <source>
        <dbReference type="PIRSR" id="PIRSR000350-4"/>
    </source>
</evidence>
<evidence type="ECO:0000256" key="1">
    <source>
        <dbReference type="ARBA" id="ARBA00007532"/>
    </source>
</evidence>
<dbReference type="OrthoDB" id="9800167at2"/>
<feature type="domain" description="FAD/NAD(P)-binding" evidence="8">
    <location>
        <begin position="6"/>
        <end position="320"/>
    </location>
</feature>
<dbReference type="FunFam" id="3.30.390.30:FF:000001">
    <property type="entry name" value="Dihydrolipoyl dehydrogenase"/>
    <property type="match status" value="1"/>
</dbReference>
<dbReference type="GO" id="GO:0000166">
    <property type="term" value="F:nucleotide binding"/>
    <property type="evidence" value="ECO:0007669"/>
    <property type="project" value="UniProtKB-KW"/>
</dbReference>
<dbReference type="InterPro" id="IPR016156">
    <property type="entry name" value="FAD/NAD-linked_Rdtase_dimer_sf"/>
</dbReference>
<dbReference type="GO" id="GO:0016491">
    <property type="term" value="F:oxidoreductase activity"/>
    <property type="evidence" value="ECO:0007669"/>
    <property type="project" value="UniProtKB-KW"/>
</dbReference>
<sequence length="451" mass="49446">MSIEAYDVFVIGTGTAGKTVAKACAEAGKKVAITDNREFGGTCPNRGCDPKKVLVGLSEIIDRSQKMKGKGITKMPEFSWEELQDYKKQFVDAVPAATEKDLKKLGIKMYHQSPKFLDENSLSVEGKTVRAKKIVIATGNKPLELKIPGRDLALVSDDFLDLSKLPESMLFIGAGYIGMEFAHLAASLGVKVTMMDMAERPLTNFEKAIVNPLVESFEELGVDFIFNAGVNKIEKLQKYFRVSAKQGDKIIEAKAEMVFNTAGRVPSIDELNLEKGNVSFTKKGISVNKYLQNPGNKSVYACGDVSDSDGLPLTPLSSQEAKVVVSQLVGNSVKEKATYPPQPSVVFTNPQLASVGLTEEEAKAKGYDVVVEEKQNLDWYNAKRINEKHYGYKTIVDKKTKKILGAHIISPQAAEMINLFTVAMCGQLTCEDLKAMIFAYPTWGNDIKGMV</sequence>
<feature type="binding site" evidence="5">
    <location>
        <position position="304"/>
    </location>
    <ligand>
        <name>FAD</name>
        <dbReference type="ChEBI" id="CHEBI:57692"/>
    </ligand>
</feature>
<evidence type="ECO:0000259" key="8">
    <source>
        <dbReference type="Pfam" id="PF07992"/>
    </source>
</evidence>
<dbReference type="Gene3D" id="3.30.390.30">
    <property type="match status" value="1"/>
</dbReference>
<dbReference type="InterPro" id="IPR036188">
    <property type="entry name" value="FAD/NAD-bd_sf"/>
</dbReference>
<dbReference type="AlphaFoldDB" id="A0A507ZXT5"/>
<keyword evidence="10" id="KW-1185">Reference proteome</keyword>
<reference evidence="9 10" key="1">
    <citation type="submission" date="2019-06" db="EMBL/GenBank/DDBJ databases">
        <title>Flavibacter putida gen. nov., sp. nov., a novel marine bacterium of the family Flavobacteriaceae isolated from coastal seawater.</title>
        <authorList>
            <person name="Feng X."/>
        </authorList>
    </citation>
    <scope>NUCLEOTIDE SEQUENCE [LARGE SCALE GENOMIC DNA]</scope>
    <source>
        <strain evidence="9 10">PLHSN227</strain>
    </source>
</reference>
<dbReference type="EMBL" id="VIAR01000001">
    <property type="protein sequence ID" value="TQD40518.1"/>
    <property type="molecule type" value="Genomic_DNA"/>
</dbReference>
<gene>
    <name evidence="9" type="ORF">FKR84_00650</name>
</gene>
<feature type="binding site" evidence="5">
    <location>
        <position position="52"/>
    </location>
    <ligand>
        <name>FAD</name>
        <dbReference type="ChEBI" id="CHEBI:57692"/>
    </ligand>
</feature>
<name>A0A507ZXT5_9FLAO</name>
<evidence type="ECO:0000256" key="5">
    <source>
        <dbReference type="PIRSR" id="PIRSR000350-3"/>
    </source>
</evidence>
<comment type="cofactor">
    <cofactor evidence="5">
        <name>FAD</name>
        <dbReference type="ChEBI" id="CHEBI:57692"/>
    </cofactor>
    <text evidence="5">Binds 1 FAD per subunit.</text>
</comment>
<dbReference type="InterPro" id="IPR001100">
    <property type="entry name" value="Pyr_nuc-diS_OxRdtase"/>
</dbReference>
<dbReference type="PRINTS" id="PR00411">
    <property type="entry name" value="PNDRDTASEI"/>
</dbReference>
<keyword evidence="5" id="KW-0520">NAD</keyword>
<dbReference type="PANTHER" id="PTHR43014">
    <property type="entry name" value="MERCURIC REDUCTASE"/>
    <property type="match status" value="1"/>
</dbReference>
<dbReference type="Pfam" id="PF07992">
    <property type="entry name" value="Pyr_redox_2"/>
    <property type="match status" value="1"/>
</dbReference>
<evidence type="ECO:0000256" key="2">
    <source>
        <dbReference type="ARBA" id="ARBA00022630"/>
    </source>
</evidence>
<evidence type="ECO:0000313" key="10">
    <source>
        <dbReference type="Proteomes" id="UP000317169"/>
    </source>
</evidence>
<feature type="binding site" evidence="5">
    <location>
        <begin position="173"/>
        <end position="180"/>
    </location>
    <ligand>
        <name>NAD(+)</name>
        <dbReference type="ChEBI" id="CHEBI:57540"/>
    </ligand>
</feature>
<dbReference type="SUPFAM" id="SSF55424">
    <property type="entry name" value="FAD/NAD-linked reductases, dimerisation (C-terminal) domain"/>
    <property type="match status" value="1"/>
</dbReference>
<keyword evidence="5" id="KW-0547">Nucleotide-binding</keyword>
<proteinExistence type="inferred from homology"/>
<keyword evidence="4" id="KW-0560">Oxidoreductase</keyword>
<dbReference type="SUPFAM" id="SSF51905">
    <property type="entry name" value="FAD/NAD(P)-binding domain"/>
    <property type="match status" value="1"/>
</dbReference>
<organism evidence="9 10">
    <name type="scientific">Haloflavibacter putidus</name>
    <dbReference type="NCBI Taxonomy" id="2576776"/>
    <lineage>
        <taxon>Bacteria</taxon>
        <taxon>Pseudomonadati</taxon>
        <taxon>Bacteroidota</taxon>
        <taxon>Flavobacteriia</taxon>
        <taxon>Flavobacteriales</taxon>
        <taxon>Flavobacteriaceae</taxon>
        <taxon>Haloflavibacter</taxon>
    </lineage>
</organism>
<protein>
    <submittedName>
        <fullName evidence="9">NAD(P)/FAD-dependent oxidoreductase</fullName>
    </submittedName>
</protein>
<dbReference type="PRINTS" id="PR00368">
    <property type="entry name" value="FADPNR"/>
</dbReference>
<dbReference type="Gene3D" id="3.50.50.60">
    <property type="entry name" value="FAD/NAD(P)-binding domain"/>
    <property type="match status" value="2"/>
</dbReference>
<dbReference type="Proteomes" id="UP000317169">
    <property type="component" value="Unassembled WGS sequence"/>
</dbReference>
<evidence type="ECO:0000256" key="3">
    <source>
        <dbReference type="ARBA" id="ARBA00022827"/>
    </source>
</evidence>
<keyword evidence="3 5" id="KW-0274">FAD</keyword>
<dbReference type="InterPro" id="IPR023753">
    <property type="entry name" value="FAD/NAD-binding_dom"/>
</dbReference>
<feature type="domain" description="Pyridine nucleotide-disulphide oxidoreductase dimerisation" evidence="7">
    <location>
        <begin position="343"/>
        <end position="448"/>
    </location>
</feature>
<dbReference type="Pfam" id="PF02852">
    <property type="entry name" value="Pyr_redox_dim"/>
    <property type="match status" value="1"/>
</dbReference>
<accession>A0A507ZXT5</accession>